<feature type="domain" description="Deacetylase sirtuin-type" evidence="4">
    <location>
        <begin position="34"/>
        <end position="305"/>
    </location>
</feature>
<feature type="binding site" evidence="3">
    <location>
        <position position="171"/>
    </location>
    <ligand>
        <name>Zn(2+)</name>
        <dbReference type="ChEBI" id="CHEBI:29105"/>
    </ligand>
</feature>
<evidence type="ECO:0000313" key="6">
    <source>
        <dbReference type="Proteomes" id="UP000215902"/>
    </source>
</evidence>
<dbReference type="GO" id="GO:0005634">
    <property type="term" value="C:nucleus"/>
    <property type="evidence" value="ECO:0007669"/>
    <property type="project" value="TreeGrafter"/>
</dbReference>
<keyword evidence="1" id="KW-0808">Transferase</keyword>
<proteinExistence type="inferred from homology"/>
<dbReference type="InterPro" id="IPR027546">
    <property type="entry name" value="Sirtuin_class_III"/>
</dbReference>
<feature type="binding site" evidence="3">
    <location>
        <position position="212"/>
    </location>
    <ligand>
        <name>Zn(2+)</name>
        <dbReference type="ChEBI" id="CHEBI:29105"/>
    </ligand>
</feature>
<evidence type="ECO:0000256" key="1">
    <source>
        <dbReference type="ARBA" id="ARBA00022679"/>
    </source>
</evidence>
<dbReference type="OrthoDB" id="424302at2759"/>
<keyword evidence="6" id="KW-1185">Reference proteome</keyword>
<dbReference type="GO" id="GO:0036055">
    <property type="term" value="F:protein-succinyllysine desuccinylase activity"/>
    <property type="evidence" value="ECO:0007669"/>
    <property type="project" value="InterPro"/>
</dbReference>
<dbReference type="InterPro" id="IPR026591">
    <property type="entry name" value="Sirtuin_cat_small_dom_sf"/>
</dbReference>
<dbReference type="InterPro" id="IPR050134">
    <property type="entry name" value="NAD-dep_sirtuin_deacylases"/>
</dbReference>
<dbReference type="GO" id="GO:0070403">
    <property type="term" value="F:NAD+ binding"/>
    <property type="evidence" value="ECO:0007669"/>
    <property type="project" value="InterPro"/>
</dbReference>
<dbReference type="Gene3D" id="3.30.1600.10">
    <property type="entry name" value="SIR2/SIRT2 'Small Domain"/>
    <property type="match status" value="1"/>
</dbReference>
<dbReference type="Proteomes" id="UP000215902">
    <property type="component" value="Unassembled WGS sequence"/>
</dbReference>
<evidence type="ECO:0000259" key="4">
    <source>
        <dbReference type="PROSITE" id="PS50305"/>
    </source>
</evidence>
<keyword evidence="3" id="KW-0862">Zinc</keyword>
<keyword evidence="3" id="KW-0479">Metal-binding</keyword>
<name>A0A267GMV5_9PLAT</name>
<dbReference type="GO" id="GO:0017136">
    <property type="term" value="F:histone deacetylase activity, NAD-dependent"/>
    <property type="evidence" value="ECO:0007669"/>
    <property type="project" value="TreeGrafter"/>
</dbReference>
<dbReference type="SUPFAM" id="SSF52467">
    <property type="entry name" value="DHS-like NAD/FAD-binding domain"/>
    <property type="match status" value="1"/>
</dbReference>
<dbReference type="EMBL" id="NIVC01000236">
    <property type="protein sequence ID" value="PAA87353.1"/>
    <property type="molecule type" value="Genomic_DNA"/>
</dbReference>
<dbReference type="Pfam" id="PF02146">
    <property type="entry name" value="SIR2"/>
    <property type="match status" value="1"/>
</dbReference>
<comment type="caution">
    <text evidence="5">The sequence shown here is derived from an EMBL/GenBank/DDBJ whole genome shotgun (WGS) entry which is preliminary data.</text>
</comment>
<dbReference type="CDD" id="cd01412">
    <property type="entry name" value="SIRT5_Af1_CobB"/>
    <property type="match status" value="1"/>
</dbReference>
<evidence type="ECO:0000256" key="2">
    <source>
        <dbReference type="ARBA" id="ARBA00023027"/>
    </source>
</evidence>
<organism evidence="5 6">
    <name type="scientific">Macrostomum lignano</name>
    <dbReference type="NCBI Taxonomy" id="282301"/>
    <lineage>
        <taxon>Eukaryota</taxon>
        <taxon>Metazoa</taxon>
        <taxon>Spiralia</taxon>
        <taxon>Lophotrochozoa</taxon>
        <taxon>Platyhelminthes</taxon>
        <taxon>Rhabditophora</taxon>
        <taxon>Macrostomorpha</taxon>
        <taxon>Macrostomida</taxon>
        <taxon>Macrostomidae</taxon>
        <taxon>Macrostomum</taxon>
    </lineage>
</organism>
<gene>
    <name evidence="5" type="ORF">BOX15_Mlig030588g6</name>
</gene>
<accession>A0A267GMV5</accession>
<feature type="binding site" evidence="3">
    <location>
        <position position="209"/>
    </location>
    <ligand>
        <name>Zn(2+)</name>
        <dbReference type="ChEBI" id="CHEBI:29105"/>
    </ligand>
</feature>
<reference evidence="5 6" key="1">
    <citation type="submission" date="2017-06" db="EMBL/GenBank/DDBJ databases">
        <title>A platform for efficient transgenesis in Macrostomum lignano, a flatworm model organism for stem cell research.</title>
        <authorList>
            <person name="Berezikov E."/>
        </authorList>
    </citation>
    <scope>NUCLEOTIDE SEQUENCE [LARGE SCALE GENOMIC DNA]</scope>
    <source>
        <strain evidence="5">DV1</strain>
        <tissue evidence="5">Whole organism</tissue>
    </source>
</reference>
<evidence type="ECO:0000256" key="3">
    <source>
        <dbReference type="PROSITE-ProRule" id="PRU00236"/>
    </source>
</evidence>
<evidence type="ECO:0000313" key="5">
    <source>
        <dbReference type="EMBL" id="PAA87353.1"/>
    </source>
</evidence>
<dbReference type="InterPro" id="IPR026590">
    <property type="entry name" value="Ssirtuin_cat_dom"/>
</dbReference>
<protein>
    <recommendedName>
        <fullName evidence="4">Deacetylase sirtuin-type domain-containing protein</fullName>
    </recommendedName>
</protein>
<dbReference type="Gene3D" id="3.40.50.1220">
    <property type="entry name" value="TPP-binding domain"/>
    <property type="match status" value="1"/>
</dbReference>
<dbReference type="STRING" id="282301.A0A267GMV5"/>
<dbReference type="GO" id="GO:0036054">
    <property type="term" value="F:protein-malonyllysine demalonylase activity"/>
    <property type="evidence" value="ECO:0007669"/>
    <property type="project" value="InterPro"/>
</dbReference>
<feature type="active site" description="Proton acceptor" evidence="3">
    <location>
        <position position="160"/>
    </location>
</feature>
<keyword evidence="2" id="KW-0520">NAD</keyword>
<dbReference type="PANTHER" id="PTHR11085:SF10">
    <property type="entry name" value="NAD-DEPENDENT PROTEIN DEACYLASE SIRTUIN-5, MITOCHONDRIAL-RELATED"/>
    <property type="match status" value="1"/>
</dbReference>
<dbReference type="PROSITE" id="PS50305">
    <property type="entry name" value="SIRTUIN"/>
    <property type="match status" value="1"/>
</dbReference>
<dbReference type="InterPro" id="IPR029035">
    <property type="entry name" value="DHS-like_NAD/FAD-binding_dom"/>
</dbReference>
<dbReference type="AlphaFoldDB" id="A0A267GMV5"/>
<feature type="binding site" evidence="3">
    <location>
        <position position="168"/>
    </location>
    <ligand>
        <name>Zn(2+)</name>
        <dbReference type="ChEBI" id="CHEBI:29105"/>
    </ligand>
</feature>
<dbReference type="GO" id="GO:0046872">
    <property type="term" value="F:metal ion binding"/>
    <property type="evidence" value="ECO:0007669"/>
    <property type="project" value="UniProtKB-KW"/>
</dbReference>
<sequence>YRLLSSALRLASRLPNARKVVLLQTSGMATRGQKQSDEQRLTELHDKLSQSKRVLVLTGAGVSAESGIPTFRGSTAGSWRGFTISELACPEAFQRSPSQVWELYHYRREKSLAAKPNLAHVAIAKFEQFCLKRGIDFMLATQNIDRLHQRAGSSRVIELHRSLFLVRCTACDSVTENYDSPICEALRGRGDPSPQADSTPIPEDQLPRCAGCSGLLRPYVVWFGEPLNEGELSSVQEFANMSDFVLVVGTSNAVYPAAMIAPDARRSGAQLAEFNLDASCSSSSDVSYFVAGPCGSTLPKALPRL</sequence>
<feature type="non-terminal residue" evidence="5">
    <location>
        <position position="1"/>
    </location>
</feature>
<dbReference type="InterPro" id="IPR003000">
    <property type="entry name" value="Sirtuin"/>
</dbReference>
<dbReference type="PANTHER" id="PTHR11085">
    <property type="entry name" value="NAD-DEPENDENT PROTEIN DEACYLASE SIRTUIN-5, MITOCHONDRIAL-RELATED"/>
    <property type="match status" value="1"/>
</dbReference>
<dbReference type="HAMAP" id="MF_01121">
    <property type="entry name" value="Sirtuin_ClassIII"/>
    <property type="match status" value="1"/>
</dbReference>